<organism evidence="2 3">
    <name type="scientific">Neobacillus novalis</name>
    <dbReference type="NCBI Taxonomy" id="220687"/>
    <lineage>
        <taxon>Bacteria</taxon>
        <taxon>Bacillati</taxon>
        <taxon>Bacillota</taxon>
        <taxon>Bacilli</taxon>
        <taxon>Bacillales</taxon>
        <taxon>Bacillaceae</taxon>
        <taxon>Neobacillus</taxon>
    </lineage>
</organism>
<name>A0AA95MWQ8_9BACI</name>
<protein>
    <submittedName>
        <fullName evidence="2">NAD-dependent dehydratase</fullName>
    </submittedName>
</protein>
<dbReference type="EMBL" id="CP126114">
    <property type="protein sequence ID" value="WHY88791.1"/>
    <property type="molecule type" value="Genomic_DNA"/>
</dbReference>
<dbReference type="KEGG" id="nnv:QNH39_13545"/>
<dbReference type="InterPro" id="IPR050177">
    <property type="entry name" value="Lipid_A_modif_metabolic_enz"/>
</dbReference>
<dbReference type="Gene3D" id="3.40.50.720">
    <property type="entry name" value="NAD(P)-binding Rossmann-like Domain"/>
    <property type="match status" value="1"/>
</dbReference>
<dbReference type="InterPro" id="IPR001509">
    <property type="entry name" value="Epimerase_deHydtase"/>
</dbReference>
<gene>
    <name evidence="2" type="ORF">QNH39_13545</name>
</gene>
<evidence type="ECO:0000313" key="2">
    <source>
        <dbReference type="EMBL" id="WHY88791.1"/>
    </source>
</evidence>
<feature type="domain" description="NAD-dependent epimerase/dehydratase" evidence="1">
    <location>
        <begin position="3"/>
        <end position="213"/>
    </location>
</feature>
<dbReference type="AlphaFoldDB" id="A0AA95MWQ8"/>
<dbReference type="PANTHER" id="PTHR43245">
    <property type="entry name" value="BIFUNCTIONAL POLYMYXIN RESISTANCE PROTEIN ARNA"/>
    <property type="match status" value="1"/>
</dbReference>
<dbReference type="Pfam" id="PF01370">
    <property type="entry name" value="Epimerase"/>
    <property type="match status" value="1"/>
</dbReference>
<dbReference type="SUPFAM" id="SSF51735">
    <property type="entry name" value="NAD(P)-binding Rossmann-fold domains"/>
    <property type="match status" value="1"/>
</dbReference>
<keyword evidence="3" id="KW-1185">Reference proteome</keyword>
<dbReference type="Proteomes" id="UP001178288">
    <property type="component" value="Chromosome"/>
</dbReference>
<reference evidence="2" key="1">
    <citation type="submission" date="2023-05" db="EMBL/GenBank/DDBJ databases">
        <title>Comparative genomics of Bacillaceae isolates and their secondary metabolite potential.</title>
        <authorList>
            <person name="Song L."/>
            <person name="Nielsen L.J."/>
            <person name="Mohite O."/>
            <person name="Xu X."/>
            <person name="Weber T."/>
            <person name="Kovacs A.T."/>
        </authorList>
    </citation>
    <scope>NUCLEOTIDE SEQUENCE</scope>
    <source>
        <strain evidence="2">XLM17</strain>
    </source>
</reference>
<evidence type="ECO:0000313" key="3">
    <source>
        <dbReference type="Proteomes" id="UP001178288"/>
    </source>
</evidence>
<accession>A0AA95MWQ8</accession>
<sequence>MKILVLGGSRFLGRTFVEEALSQNHEVTIFNRGFQNAGLKDVEIITGNRFGNLKELKNRNWDAVLDTSGFIPYTVQNSTEFLKDQVNHYIFISSISVYKDWVPENLDENYPVLEMTLDEANELSKDAKGPIYDHYGHFKALCERIAENNLPGRVLNIRAGQLMGPNDYTDRVPYWLNRIAKGGKVLVPGKPNRRVQVIDNKDLSVWMLQMMASHSTCTFNATGPNYQLTMKEFLDACINVTGSDAELVWTDEKFLLDQGVEPWTEMPLWVPEDSPLSPELEQPWRGAFSINIDKAVQSGLSFRPIEESLVEIYEWEQNRQLTEDEWKSGMRSEREKELLQLWGQNYEESDSQIKE</sequence>
<dbReference type="RefSeq" id="WP_066087240.1">
    <property type="nucleotide sequence ID" value="NZ_CP126114.1"/>
</dbReference>
<evidence type="ECO:0000259" key="1">
    <source>
        <dbReference type="Pfam" id="PF01370"/>
    </source>
</evidence>
<dbReference type="PANTHER" id="PTHR43245:SF13">
    <property type="entry name" value="UDP-D-APIOSE_UDP-D-XYLOSE SYNTHASE 2"/>
    <property type="match status" value="1"/>
</dbReference>
<proteinExistence type="predicted"/>
<dbReference type="InterPro" id="IPR036291">
    <property type="entry name" value="NAD(P)-bd_dom_sf"/>
</dbReference>